<comment type="caution">
    <text evidence="1">The sequence shown here is derived from an EMBL/GenBank/DDBJ whole genome shotgun (WGS) entry which is preliminary data.</text>
</comment>
<proteinExistence type="predicted"/>
<protein>
    <submittedName>
        <fullName evidence="1">Uncharacterized protein</fullName>
    </submittedName>
</protein>
<reference evidence="1 2" key="1">
    <citation type="journal article" date="2019" name="Commun. Biol.">
        <title>The bagworm genome reveals a unique fibroin gene that provides high tensile strength.</title>
        <authorList>
            <person name="Kono N."/>
            <person name="Nakamura H."/>
            <person name="Ohtoshi R."/>
            <person name="Tomita M."/>
            <person name="Numata K."/>
            <person name="Arakawa K."/>
        </authorList>
    </citation>
    <scope>NUCLEOTIDE SEQUENCE [LARGE SCALE GENOMIC DNA]</scope>
</reference>
<keyword evidence="2" id="KW-1185">Reference proteome</keyword>
<accession>A0A4C1WFY4</accession>
<gene>
    <name evidence="1" type="ORF">EVAR_81607_1</name>
</gene>
<dbReference type="AlphaFoldDB" id="A0A4C1WFY4"/>
<dbReference type="Proteomes" id="UP000299102">
    <property type="component" value="Unassembled WGS sequence"/>
</dbReference>
<dbReference type="EMBL" id="BGZK01000536">
    <property type="protein sequence ID" value="GBP49047.1"/>
    <property type="molecule type" value="Genomic_DNA"/>
</dbReference>
<evidence type="ECO:0000313" key="1">
    <source>
        <dbReference type="EMBL" id="GBP49047.1"/>
    </source>
</evidence>
<organism evidence="1 2">
    <name type="scientific">Eumeta variegata</name>
    <name type="common">Bagworm moth</name>
    <name type="synonym">Eumeta japonica</name>
    <dbReference type="NCBI Taxonomy" id="151549"/>
    <lineage>
        <taxon>Eukaryota</taxon>
        <taxon>Metazoa</taxon>
        <taxon>Ecdysozoa</taxon>
        <taxon>Arthropoda</taxon>
        <taxon>Hexapoda</taxon>
        <taxon>Insecta</taxon>
        <taxon>Pterygota</taxon>
        <taxon>Neoptera</taxon>
        <taxon>Endopterygota</taxon>
        <taxon>Lepidoptera</taxon>
        <taxon>Glossata</taxon>
        <taxon>Ditrysia</taxon>
        <taxon>Tineoidea</taxon>
        <taxon>Psychidae</taxon>
        <taxon>Oiketicinae</taxon>
        <taxon>Eumeta</taxon>
    </lineage>
</organism>
<evidence type="ECO:0000313" key="2">
    <source>
        <dbReference type="Proteomes" id="UP000299102"/>
    </source>
</evidence>
<name>A0A4C1WFY4_EUMVA</name>
<sequence>MNVSELALRPARAPLDPAPRVSYCFKLHSSFTNSYVHRKLRGFISYFRRGPADGAAIKRLENPELHWSNAAPPPVSNYFSLCGVRLARAQLCFYDRRPRLRTPAWTRRARSVSAHLLNVDAAMCFWKNIQI</sequence>